<keyword evidence="2" id="KW-1185">Reference proteome</keyword>
<protein>
    <submittedName>
        <fullName evidence="1">Uncharacterized protein</fullName>
    </submittedName>
</protein>
<evidence type="ECO:0000313" key="1">
    <source>
        <dbReference type="EMBL" id="GCC47951.1"/>
    </source>
</evidence>
<dbReference type="AlphaFoldDB" id="A0A401TZ65"/>
<dbReference type="Proteomes" id="UP000287033">
    <property type="component" value="Unassembled WGS sequence"/>
</dbReference>
<accession>A0A401TZ65</accession>
<proteinExistence type="predicted"/>
<organism evidence="1 2">
    <name type="scientific">Chiloscyllium punctatum</name>
    <name type="common">Brownbanded bambooshark</name>
    <name type="synonym">Hemiscyllium punctatum</name>
    <dbReference type="NCBI Taxonomy" id="137246"/>
    <lineage>
        <taxon>Eukaryota</taxon>
        <taxon>Metazoa</taxon>
        <taxon>Chordata</taxon>
        <taxon>Craniata</taxon>
        <taxon>Vertebrata</taxon>
        <taxon>Chondrichthyes</taxon>
        <taxon>Elasmobranchii</taxon>
        <taxon>Galeomorphii</taxon>
        <taxon>Galeoidea</taxon>
        <taxon>Orectolobiformes</taxon>
        <taxon>Hemiscylliidae</taxon>
        <taxon>Chiloscyllium</taxon>
    </lineage>
</organism>
<comment type="caution">
    <text evidence="1">The sequence shown here is derived from an EMBL/GenBank/DDBJ whole genome shotgun (WGS) entry which is preliminary data.</text>
</comment>
<evidence type="ECO:0000313" key="2">
    <source>
        <dbReference type="Proteomes" id="UP000287033"/>
    </source>
</evidence>
<reference evidence="1 2" key="1">
    <citation type="journal article" date="2018" name="Nat. Ecol. Evol.">
        <title>Shark genomes provide insights into elasmobranch evolution and the origin of vertebrates.</title>
        <authorList>
            <person name="Hara Y"/>
            <person name="Yamaguchi K"/>
            <person name="Onimaru K"/>
            <person name="Kadota M"/>
            <person name="Koyanagi M"/>
            <person name="Keeley SD"/>
            <person name="Tatsumi K"/>
            <person name="Tanaka K"/>
            <person name="Motone F"/>
            <person name="Kageyama Y"/>
            <person name="Nozu R"/>
            <person name="Adachi N"/>
            <person name="Nishimura O"/>
            <person name="Nakagawa R"/>
            <person name="Tanegashima C"/>
            <person name="Kiyatake I"/>
            <person name="Matsumoto R"/>
            <person name="Murakumo K"/>
            <person name="Nishida K"/>
            <person name="Terakita A"/>
            <person name="Kuratani S"/>
            <person name="Sato K"/>
            <person name="Hyodo S Kuraku.S."/>
        </authorList>
    </citation>
    <scope>NUCLEOTIDE SEQUENCE [LARGE SCALE GENOMIC DNA]</scope>
</reference>
<sequence length="166" mass="18823">ETGVRPTAVKDLGREHHRGVPAGCLLDGRVERAAAAEHDHRAVALDAVEAHRHAVVHREADRGRTRRKLGIDDPRKRLRVVELASRQAQDDLLGRNLPRKWREIDIQISDRTPECVNIVKTKDSRHQQRRRQMTAPMKCSSRNILHHAATGAPALSIMSMQQMRIV</sequence>
<dbReference type="EMBL" id="BEZZ01220782">
    <property type="protein sequence ID" value="GCC47951.1"/>
    <property type="molecule type" value="Genomic_DNA"/>
</dbReference>
<feature type="non-terminal residue" evidence="1">
    <location>
        <position position="1"/>
    </location>
</feature>
<name>A0A401TZ65_CHIPU</name>
<gene>
    <name evidence="1" type="ORF">chiPu_0031852</name>
</gene>